<protein>
    <submittedName>
        <fullName evidence="1">Uncharacterized protein</fullName>
    </submittedName>
</protein>
<dbReference type="OrthoDB" id="2276331at2759"/>
<reference evidence="1 2" key="1">
    <citation type="submission" date="2016-03" db="EMBL/GenBank/DDBJ databases">
        <title>Choanephora cucurbitarum.</title>
        <authorList>
            <person name="Min B."/>
            <person name="Park H."/>
            <person name="Park J.-H."/>
            <person name="Shin H.-D."/>
            <person name="Choi I.-G."/>
        </authorList>
    </citation>
    <scope>NUCLEOTIDE SEQUENCE [LARGE SCALE GENOMIC DNA]</scope>
    <source>
        <strain evidence="1 2">KUS-F28377</strain>
    </source>
</reference>
<name>A0A1C7NIT6_9FUNG</name>
<dbReference type="STRING" id="101091.A0A1C7NIT6"/>
<dbReference type="Proteomes" id="UP000093000">
    <property type="component" value="Unassembled WGS sequence"/>
</dbReference>
<accession>A0A1C7NIT6</accession>
<organism evidence="1 2">
    <name type="scientific">Choanephora cucurbitarum</name>
    <dbReference type="NCBI Taxonomy" id="101091"/>
    <lineage>
        <taxon>Eukaryota</taxon>
        <taxon>Fungi</taxon>
        <taxon>Fungi incertae sedis</taxon>
        <taxon>Mucoromycota</taxon>
        <taxon>Mucoromycotina</taxon>
        <taxon>Mucoromycetes</taxon>
        <taxon>Mucorales</taxon>
        <taxon>Mucorineae</taxon>
        <taxon>Choanephoraceae</taxon>
        <taxon>Choanephoroideae</taxon>
        <taxon>Choanephora</taxon>
    </lineage>
</organism>
<evidence type="ECO:0000313" key="1">
    <source>
        <dbReference type="EMBL" id="OBZ88918.1"/>
    </source>
</evidence>
<comment type="caution">
    <text evidence="1">The sequence shown here is derived from an EMBL/GenBank/DDBJ whole genome shotgun (WGS) entry which is preliminary data.</text>
</comment>
<dbReference type="InParanoid" id="A0A1C7NIT6"/>
<gene>
    <name evidence="1" type="ORF">A0J61_03046</name>
</gene>
<dbReference type="AlphaFoldDB" id="A0A1C7NIT6"/>
<evidence type="ECO:0000313" key="2">
    <source>
        <dbReference type="Proteomes" id="UP000093000"/>
    </source>
</evidence>
<dbReference type="EMBL" id="LUGH01000124">
    <property type="protein sequence ID" value="OBZ88918.1"/>
    <property type="molecule type" value="Genomic_DNA"/>
</dbReference>
<keyword evidence="2" id="KW-1185">Reference proteome</keyword>
<proteinExistence type="predicted"/>
<sequence length="131" mass="15809">MVVEQTDEIQRFIDARYVSASEACWRLFSFSLHDEFPKHQRLTIHLPGEEPVYFDEDDQAEDVLNRPTKDTTLTAWFKANVENEYARQYLYIEFPEKYVWHKKDSEWKIRKRNLDTTIGQIYSISPRETEK</sequence>